<comment type="caution">
    <text evidence="1">The sequence shown here is derived from an EMBL/GenBank/DDBJ whole genome shotgun (WGS) entry which is preliminary data.</text>
</comment>
<sequence>MTTAVFTDHAPYRRALGGLTASTARAVDARGAVVGLAGDAGWMQRVEAARAGGAVAAVVDDPATAADDSPAPLSSSAFPVILERPRLRHDLCIAAALARAGVPARAVVVECAGSEAASAGLLGDGIGWARVLAGGELVLRSVGRSAGGFVCLLAGPGDLPVTVVFTWSGPQDGGGLLRASALGETRSEVTVDLLAGAVEIDTVSAAGTFRAPPRHESSNRLALRRAVQAAGSGEPVGDLFDFRHDSALADAIRREVHQLQ</sequence>
<dbReference type="RefSeq" id="WP_116283044.1">
    <property type="nucleotide sequence ID" value="NZ_NBXA01000021.1"/>
</dbReference>
<organism evidence="1 2">
    <name type="scientific">Subtercola boreus</name>
    <dbReference type="NCBI Taxonomy" id="120213"/>
    <lineage>
        <taxon>Bacteria</taxon>
        <taxon>Bacillati</taxon>
        <taxon>Actinomycetota</taxon>
        <taxon>Actinomycetes</taxon>
        <taxon>Micrococcales</taxon>
        <taxon>Microbacteriaceae</taxon>
        <taxon>Subtercola</taxon>
    </lineage>
</organism>
<reference evidence="1 2" key="1">
    <citation type="submission" date="2017-04" db="EMBL/GenBank/DDBJ databases">
        <title>Comparative genome analysis of Subtercola boreus.</title>
        <authorList>
            <person name="Cho Y.-J."/>
            <person name="Cho A."/>
            <person name="Kim O.-S."/>
            <person name="Lee J.-I."/>
        </authorList>
    </citation>
    <scope>NUCLEOTIDE SEQUENCE [LARGE SCALE GENOMIC DNA]</scope>
    <source>
        <strain evidence="1 2">P27444</strain>
    </source>
</reference>
<evidence type="ECO:0000313" key="2">
    <source>
        <dbReference type="Proteomes" id="UP000256709"/>
    </source>
</evidence>
<dbReference type="AlphaFoldDB" id="A0A3E0VT66"/>
<gene>
    <name evidence="1" type="ORF">B7R21_09630</name>
</gene>
<protein>
    <recommendedName>
        <fullName evidence="3">Gfo/Idh/MocA-like oxidoreductase N-terminal domain-containing protein</fullName>
    </recommendedName>
</protein>
<dbReference type="EMBL" id="NBXA01000021">
    <property type="protein sequence ID" value="RFA12598.1"/>
    <property type="molecule type" value="Genomic_DNA"/>
</dbReference>
<accession>A0A3E0VT66</accession>
<dbReference type="OrthoDB" id="4932961at2"/>
<name>A0A3E0VT66_9MICO</name>
<evidence type="ECO:0000313" key="1">
    <source>
        <dbReference type="EMBL" id="RFA12598.1"/>
    </source>
</evidence>
<dbReference type="Proteomes" id="UP000256709">
    <property type="component" value="Unassembled WGS sequence"/>
</dbReference>
<evidence type="ECO:0008006" key="3">
    <source>
        <dbReference type="Google" id="ProtNLM"/>
    </source>
</evidence>
<proteinExistence type="predicted"/>